<feature type="region of interest" description="Disordered" evidence="1">
    <location>
        <begin position="149"/>
        <end position="201"/>
    </location>
</feature>
<dbReference type="PANTHER" id="PTHR36595:SF1">
    <property type="entry name" value="TRANSMEMBRANE PROTEIN"/>
    <property type="match status" value="1"/>
</dbReference>
<organism evidence="3 4">
    <name type="scientific">Arabidopsis thaliana</name>
    <name type="common">Mouse-ear cress</name>
    <dbReference type="NCBI Taxonomy" id="3702"/>
    <lineage>
        <taxon>Eukaryota</taxon>
        <taxon>Viridiplantae</taxon>
        <taxon>Streptophyta</taxon>
        <taxon>Embryophyta</taxon>
        <taxon>Tracheophyta</taxon>
        <taxon>Spermatophyta</taxon>
        <taxon>Magnoliopsida</taxon>
        <taxon>eudicotyledons</taxon>
        <taxon>Gunneridae</taxon>
        <taxon>Pentapetalae</taxon>
        <taxon>rosids</taxon>
        <taxon>malvids</taxon>
        <taxon>Brassicales</taxon>
        <taxon>Brassicaceae</taxon>
        <taxon>Camelineae</taxon>
        <taxon>Arabidopsis</taxon>
    </lineage>
</organism>
<proteinExistence type="predicted"/>
<dbReference type="AlphaFoldDB" id="A0A178UP90"/>
<keyword evidence="2" id="KW-0472">Membrane</keyword>
<evidence type="ECO:0000313" key="3">
    <source>
        <dbReference type="EMBL" id="OAO95465.1"/>
    </source>
</evidence>
<evidence type="ECO:0000256" key="2">
    <source>
        <dbReference type="SAM" id="Phobius"/>
    </source>
</evidence>
<sequence>MMIDSLMELVNKTTSNSLFMFLFCNFIIILILMGNSKPGSQDTPNPGLHKSVMFSDSVLSSKPGFENSMMISDSVLQSKPGFENTVRISESTISSKPDFEKSLLTSMPVLLSKPGFEKLGLKSKPVLLSKPGFEKSVLISKSKNLTSNRGLQEPGLISKSSLSSKPAGSEKALTSKPGLEPGSDIAKNDEKGSLEENESEMECVLRRRVEEFIRKVNTQWKSENTKSNYRLY</sequence>
<evidence type="ECO:0000313" key="4">
    <source>
        <dbReference type="Proteomes" id="UP000078284"/>
    </source>
</evidence>
<dbReference type="Proteomes" id="UP000078284">
    <property type="component" value="Chromosome 5"/>
</dbReference>
<reference evidence="4" key="1">
    <citation type="journal article" date="2016" name="Proc. Natl. Acad. Sci. U.S.A.">
        <title>Chromosome-level assembly of Arabidopsis thaliana Ler reveals the extent of translocation and inversion polymorphisms.</title>
        <authorList>
            <person name="Zapata L."/>
            <person name="Ding J."/>
            <person name="Willing E.M."/>
            <person name="Hartwig B."/>
            <person name="Bezdan D."/>
            <person name="Jiao W.B."/>
            <person name="Patel V."/>
            <person name="Velikkakam James G."/>
            <person name="Koornneef M."/>
            <person name="Ossowski S."/>
            <person name="Schneeberger K."/>
        </authorList>
    </citation>
    <scope>NUCLEOTIDE SEQUENCE [LARGE SCALE GENOMIC DNA]</scope>
    <source>
        <strain evidence="4">cv. Landsberg erecta</strain>
    </source>
</reference>
<keyword evidence="2" id="KW-1133">Transmembrane helix</keyword>
<name>A0A178UP90_ARATH</name>
<gene>
    <name evidence="3" type="ordered locus">AXX17_At5g50400</name>
</gene>
<dbReference type="ExpressionAtlas" id="A0A178UP90">
    <property type="expression patterns" value="baseline"/>
</dbReference>
<protein>
    <recommendedName>
        <fullName evidence="5">Transmembrane protein</fullName>
    </recommendedName>
</protein>
<dbReference type="PANTHER" id="PTHR36595">
    <property type="entry name" value="TRANSMEMBRANE PROTEIN"/>
    <property type="match status" value="1"/>
</dbReference>
<comment type="caution">
    <text evidence="3">The sequence shown here is derived from an EMBL/GenBank/DDBJ whole genome shotgun (WGS) entry which is preliminary data.</text>
</comment>
<feature type="compositionally biased region" description="Low complexity" evidence="1">
    <location>
        <begin position="153"/>
        <end position="170"/>
    </location>
</feature>
<evidence type="ECO:0000256" key="1">
    <source>
        <dbReference type="SAM" id="MobiDB-lite"/>
    </source>
</evidence>
<feature type="transmembrane region" description="Helical" evidence="2">
    <location>
        <begin position="15"/>
        <end position="33"/>
    </location>
</feature>
<evidence type="ECO:0008006" key="5">
    <source>
        <dbReference type="Google" id="ProtNLM"/>
    </source>
</evidence>
<accession>A0A178UP90</accession>
<keyword evidence="2" id="KW-0812">Transmembrane</keyword>
<dbReference type="EMBL" id="LUHQ01000005">
    <property type="protein sequence ID" value="OAO95465.1"/>
    <property type="molecule type" value="Genomic_DNA"/>
</dbReference>